<dbReference type="GO" id="GO:0004803">
    <property type="term" value="F:transposase activity"/>
    <property type="evidence" value="ECO:0007669"/>
    <property type="project" value="InterPro"/>
</dbReference>
<evidence type="ECO:0000256" key="2">
    <source>
        <dbReference type="ARBA" id="ARBA00010961"/>
    </source>
</evidence>
<evidence type="ECO:0000256" key="3">
    <source>
        <dbReference type="ARBA" id="ARBA00022578"/>
    </source>
</evidence>
<comment type="function">
    <text evidence="1">Required for the transposition of the insertion element.</text>
</comment>
<proteinExistence type="inferred from homology"/>
<evidence type="ECO:0000256" key="1">
    <source>
        <dbReference type="ARBA" id="ARBA00002190"/>
    </source>
</evidence>
<dbReference type="InterPro" id="IPR048004">
    <property type="entry name" value="IS1249_transpos"/>
</dbReference>
<evidence type="ECO:0000313" key="6">
    <source>
        <dbReference type="EMBL" id="XBH20567.1"/>
    </source>
</evidence>
<evidence type="ECO:0000256" key="5">
    <source>
        <dbReference type="ARBA" id="ARBA00023172"/>
    </source>
</evidence>
<gene>
    <name evidence="6" type="ORF">V5R04_09995</name>
</gene>
<dbReference type="GO" id="GO:0003677">
    <property type="term" value="F:DNA binding"/>
    <property type="evidence" value="ECO:0007669"/>
    <property type="project" value="UniProtKB-KW"/>
</dbReference>
<organism evidence="6">
    <name type="scientific">Jonesiaceae bacterium BS-20</name>
    <dbReference type="NCBI Taxonomy" id="3120821"/>
    <lineage>
        <taxon>Bacteria</taxon>
        <taxon>Bacillati</taxon>
        <taxon>Actinomycetota</taxon>
        <taxon>Actinomycetes</taxon>
        <taxon>Micrococcales</taxon>
        <taxon>Jonesiaceae</taxon>
    </lineage>
</organism>
<dbReference type="AlphaFoldDB" id="A0AAU7DU41"/>
<reference evidence="6" key="1">
    <citation type="submission" date="2024-02" db="EMBL/GenBank/DDBJ databases">
        <title>Tomenella chthoni gen. nov. sp. nov., a member of the family Jonesiaceae isolated from bat guano.</title>
        <authorList>
            <person name="Miller S.L."/>
            <person name="King J."/>
            <person name="Sankaranarayanan K."/>
            <person name="Lawson P.A."/>
        </authorList>
    </citation>
    <scope>NUCLEOTIDE SEQUENCE</scope>
    <source>
        <strain evidence="6">BS-20</strain>
    </source>
</reference>
<dbReference type="GO" id="GO:0006313">
    <property type="term" value="P:DNA transposition"/>
    <property type="evidence" value="ECO:0007669"/>
    <property type="project" value="InterPro"/>
</dbReference>
<keyword evidence="5" id="KW-0233">DNA recombination</keyword>
<dbReference type="InterPro" id="IPR001207">
    <property type="entry name" value="Transposase_mutator"/>
</dbReference>
<comment type="similarity">
    <text evidence="2">Belongs to the transposase mutator family.</text>
</comment>
<protein>
    <submittedName>
        <fullName evidence="6">IS1249 family transposase</fullName>
    </submittedName>
</protein>
<name>A0AAU7DU41_9MICO</name>
<dbReference type="PROSITE" id="PS01007">
    <property type="entry name" value="TRANSPOSASE_MUTATOR"/>
    <property type="match status" value="1"/>
</dbReference>
<dbReference type="NCBIfam" id="NF033544">
    <property type="entry name" value="transpos_IS1249"/>
    <property type="match status" value="1"/>
</dbReference>
<keyword evidence="3" id="KW-0815">Transposition</keyword>
<sequence>MAKTNGIKRCSICGQHLKKNGKSAAGSQRWKCTSCHAGTSFERPDNRRNAQVNQFAAWLLSTRPQAQVTAASDRSFRRNTAWCWHIIPLIPLTGEVYDEILIDGIHIGKMVCLIARTPQFVVGWYWAQSESTETWRALLNQFPPPRVVVCDGGTGMNSALRMAWPHTKIQRCLYHVQAHVRSKLTMNPRLLAGQRLAVLTKNLTPITSAEEAILWTKSLNLWYRDWAQMLKERTYISTKNGRTRWEYTHKNLRNAYFHLEHLVIKNQMFTFLEPNLADLTVDRTTNYLEGRINSQLRTLLKAHRGMPFTQQQRLVEWYLHSRSQFPMTPKELAQQAKETHHQIQNQVQTINDSDIGQPALYDTGLGEDFQWTTTS</sequence>
<keyword evidence="4" id="KW-0238">DNA-binding</keyword>
<dbReference type="EMBL" id="CP146203">
    <property type="protein sequence ID" value="XBH20567.1"/>
    <property type="molecule type" value="Genomic_DNA"/>
</dbReference>
<accession>A0AAU7DU41</accession>
<evidence type="ECO:0000256" key="4">
    <source>
        <dbReference type="ARBA" id="ARBA00023125"/>
    </source>
</evidence>
<dbReference type="Pfam" id="PF00872">
    <property type="entry name" value="Transposase_mut"/>
    <property type="match status" value="1"/>
</dbReference>